<dbReference type="PROSITE" id="PS51257">
    <property type="entry name" value="PROKAR_LIPOPROTEIN"/>
    <property type="match status" value="1"/>
</dbReference>
<dbReference type="InterPro" id="IPR008928">
    <property type="entry name" value="6-hairpin_glycosidase_sf"/>
</dbReference>
<protein>
    <submittedName>
        <fullName evidence="3">Glycoside hydrolase family 105 protein</fullName>
    </submittedName>
</protein>
<feature type="chain" id="PRO_5004023927" evidence="2">
    <location>
        <begin position="30"/>
        <end position="424"/>
    </location>
</feature>
<dbReference type="Pfam" id="PF07470">
    <property type="entry name" value="Glyco_hydro_88"/>
    <property type="match status" value="1"/>
</dbReference>
<keyword evidence="4" id="KW-1185">Reference proteome</keyword>
<name>M2QYS7_CERS8</name>
<sequence length="424" mass="45517">MNRGQRRTMPSFCGTLSLACLAFATFARAQVLTAAQLSAVKSNLMQGAKQSWELGTETEALTEFDSPHYSVVKGAVPPPPGPGPASLDEVFAIAKNIVSNLTISPSDPNAPQPLDLPPGMAAGDSASLGFAVLLADWTGRGKVDGLDYGAAATAQVDWTLTDVPRTPDGAISHRIEQVQLWADSVYMVPPTLAYYGAMNNNRSLLEEAHNQIRLYRQYLRDPSAGGLWKHILLGEASQDDEGHWSTGNAWAAAGMIRVMATIQHSKFSREMTSEVQDLISWVSEIHDGVYPHLNSDGLFNNYADNSSTFHDAAGTAMLASTVYRLSLLAGVHTHIPLAEFSRKSISAPLNSAVSSHASPTSTGAAAPVQSLLHFDNEMWLTPVPNPDNWSVLGEHSPESQAFVIEMYAAWRDWVAAGSPGAHGI</sequence>
<dbReference type="InterPro" id="IPR010905">
    <property type="entry name" value="Glyco_hydro_88"/>
</dbReference>
<evidence type="ECO:0000256" key="1">
    <source>
        <dbReference type="ARBA" id="ARBA00022801"/>
    </source>
</evidence>
<evidence type="ECO:0000256" key="2">
    <source>
        <dbReference type="SAM" id="SignalP"/>
    </source>
</evidence>
<dbReference type="SUPFAM" id="SSF48208">
    <property type="entry name" value="Six-hairpin glycosidases"/>
    <property type="match status" value="1"/>
</dbReference>
<dbReference type="GO" id="GO:0005975">
    <property type="term" value="P:carbohydrate metabolic process"/>
    <property type="evidence" value="ECO:0007669"/>
    <property type="project" value="InterPro"/>
</dbReference>
<dbReference type="OrthoDB" id="4138492at2759"/>
<accession>M2QYS7</accession>
<dbReference type="PANTHER" id="PTHR41814:SF1">
    <property type="entry name" value="CELLULASE"/>
    <property type="match status" value="1"/>
</dbReference>
<gene>
    <name evidence="3" type="ORF">CERSUDRAFT_135811</name>
</gene>
<dbReference type="STRING" id="914234.M2QYS7"/>
<keyword evidence="2" id="KW-0732">Signal</keyword>
<dbReference type="InterPro" id="IPR012341">
    <property type="entry name" value="6hp_glycosidase-like_sf"/>
</dbReference>
<evidence type="ECO:0000313" key="4">
    <source>
        <dbReference type="Proteomes" id="UP000016930"/>
    </source>
</evidence>
<dbReference type="Proteomes" id="UP000016930">
    <property type="component" value="Unassembled WGS sequence"/>
</dbReference>
<keyword evidence="1 3" id="KW-0378">Hydrolase</keyword>
<proteinExistence type="predicted"/>
<evidence type="ECO:0000313" key="3">
    <source>
        <dbReference type="EMBL" id="EMD37305.1"/>
    </source>
</evidence>
<dbReference type="PANTHER" id="PTHR41814">
    <property type="entry name" value="EXPRESSED PROTEIN"/>
    <property type="match status" value="1"/>
</dbReference>
<organism evidence="3 4">
    <name type="scientific">Ceriporiopsis subvermispora (strain B)</name>
    <name type="common">White-rot fungus</name>
    <name type="synonym">Gelatoporia subvermispora</name>
    <dbReference type="NCBI Taxonomy" id="914234"/>
    <lineage>
        <taxon>Eukaryota</taxon>
        <taxon>Fungi</taxon>
        <taxon>Dikarya</taxon>
        <taxon>Basidiomycota</taxon>
        <taxon>Agaricomycotina</taxon>
        <taxon>Agaricomycetes</taxon>
        <taxon>Polyporales</taxon>
        <taxon>Gelatoporiaceae</taxon>
        <taxon>Gelatoporia</taxon>
    </lineage>
</organism>
<reference evidence="3 4" key="1">
    <citation type="journal article" date="2012" name="Proc. Natl. Acad. Sci. U.S.A.">
        <title>Comparative genomics of Ceriporiopsis subvermispora and Phanerochaete chrysosporium provide insight into selective ligninolysis.</title>
        <authorList>
            <person name="Fernandez-Fueyo E."/>
            <person name="Ruiz-Duenas F.J."/>
            <person name="Ferreira P."/>
            <person name="Floudas D."/>
            <person name="Hibbett D.S."/>
            <person name="Canessa P."/>
            <person name="Larrondo L.F."/>
            <person name="James T.Y."/>
            <person name="Seelenfreund D."/>
            <person name="Lobos S."/>
            <person name="Polanco R."/>
            <person name="Tello M."/>
            <person name="Honda Y."/>
            <person name="Watanabe T."/>
            <person name="Watanabe T."/>
            <person name="Ryu J.S."/>
            <person name="Kubicek C.P."/>
            <person name="Schmoll M."/>
            <person name="Gaskell J."/>
            <person name="Hammel K.E."/>
            <person name="St John F.J."/>
            <person name="Vanden Wymelenberg A."/>
            <person name="Sabat G."/>
            <person name="Splinter BonDurant S."/>
            <person name="Syed K."/>
            <person name="Yadav J.S."/>
            <person name="Doddapaneni H."/>
            <person name="Subramanian V."/>
            <person name="Lavin J.L."/>
            <person name="Oguiza J.A."/>
            <person name="Perez G."/>
            <person name="Pisabarro A.G."/>
            <person name="Ramirez L."/>
            <person name="Santoyo F."/>
            <person name="Master E."/>
            <person name="Coutinho P.M."/>
            <person name="Henrissat B."/>
            <person name="Lombard V."/>
            <person name="Magnuson J.K."/>
            <person name="Kuees U."/>
            <person name="Hori C."/>
            <person name="Igarashi K."/>
            <person name="Samejima M."/>
            <person name="Held B.W."/>
            <person name="Barry K.W."/>
            <person name="LaButti K.M."/>
            <person name="Lapidus A."/>
            <person name="Lindquist E.A."/>
            <person name="Lucas S.M."/>
            <person name="Riley R."/>
            <person name="Salamov A.A."/>
            <person name="Hoffmeister D."/>
            <person name="Schwenk D."/>
            <person name="Hadar Y."/>
            <person name="Yarden O."/>
            <person name="de Vries R.P."/>
            <person name="Wiebenga A."/>
            <person name="Stenlid J."/>
            <person name="Eastwood D."/>
            <person name="Grigoriev I.V."/>
            <person name="Berka R.M."/>
            <person name="Blanchette R.A."/>
            <person name="Kersten P."/>
            <person name="Martinez A.T."/>
            <person name="Vicuna R."/>
            <person name="Cullen D."/>
        </authorList>
    </citation>
    <scope>NUCLEOTIDE SEQUENCE [LARGE SCALE GENOMIC DNA]</scope>
    <source>
        <strain evidence="3 4">B</strain>
    </source>
</reference>
<dbReference type="Gene3D" id="1.50.10.10">
    <property type="match status" value="1"/>
</dbReference>
<dbReference type="GO" id="GO:0016787">
    <property type="term" value="F:hydrolase activity"/>
    <property type="evidence" value="ECO:0007669"/>
    <property type="project" value="UniProtKB-KW"/>
</dbReference>
<dbReference type="EMBL" id="KB445796">
    <property type="protein sequence ID" value="EMD37305.1"/>
    <property type="molecule type" value="Genomic_DNA"/>
</dbReference>
<dbReference type="HOGENOM" id="CLU_037534_0_0_1"/>
<dbReference type="AlphaFoldDB" id="M2QYS7"/>
<feature type="signal peptide" evidence="2">
    <location>
        <begin position="1"/>
        <end position="29"/>
    </location>
</feature>